<keyword evidence="3" id="KW-1185">Reference proteome</keyword>
<sequence>MEVTTPDWETFRNGLASSVAALPDGGVLIVGDRERTPCFVQFLFSRDQIVAEVASGWDQLGRPNLSDEEFAALERIGWPPPERDPSLNHGLRLPWPARSADYRRVADMCVAALRDVFEIPSPASLCYKAFVSPSGDALLMPRLGIPSPADWRL</sequence>
<dbReference type="RefSeq" id="WP_284921634.1">
    <property type="nucleotide sequence ID" value="NZ_CP126980.1"/>
</dbReference>
<protein>
    <recommendedName>
        <fullName evidence="1">TY-Chap N-terminal domain-containing protein</fullName>
    </recommendedName>
</protein>
<gene>
    <name evidence="2" type="ORF">ACTOB_003835</name>
</gene>
<name>A0ABY8WQL2_9ACTN</name>
<evidence type="ECO:0000313" key="3">
    <source>
        <dbReference type="Proteomes" id="UP001240150"/>
    </source>
</evidence>
<evidence type="ECO:0000259" key="1">
    <source>
        <dbReference type="Pfam" id="PF22552"/>
    </source>
</evidence>
<evidence type="ECO:0000313" key="2">
    <source>
        <dbReference type="EMBL" id="WIN00150.1"/>
    </source>
</evidence>
<feature type="domain" description="TY-Chap N-terminal" evidence="1">
    <location>
        <begin position="7"/>
        <end position="125"/>
    </location>
</feature>
<dbReference type="Pfam" id="PF22552">
    <property type="entry name" value="TY-Chap3"/>
    <property type="match status" value="1"/>
</dbReference>
<proteinExistence type="predicted"/>
<dbReference type="InterPro" id="IPR054344">
    <property type="entry name" value="TY-Chap_N"/>
</dbReference>
<reference evidence="2 3" key="1">
    <citation type="submission" date="2023-06" db="EMBL/GenBank/DDBJ databases">
        <authorList>
            <person name="Yushchuk O."/>
            <person name="Binda E."/>
            <person name="Ruckert-Reed C."/>
            <person name="Fedorenko V."/>
            <person name="Kalinowski J."/>
            <person name="Marinelli F."/>
        </authorList>
    </citation>
    <scope>NUCLEOTIDE SEQUENCE [LARGE SCALE GENOMIC DNA]</scope>
    <source>
        <strain evidence="2 3">NRRL 3884</strain>
    </source>
</reference>
<accession>A0ABY8WQL2</accession>
<organism evidence="2 3">
    <name type="scientific">Actinoplanes oblitus</name>
    <dbReference type="NCBI Taxonomy" id="3040509"/>
    <lineage>
        <taxon>Bacteria</taxon>
        <taxon>Bacillati</taxon>
        <taxon>Actinomycetota</taxon>
        <taxon>Actinomycetes</taxon>
        <taxon>Micromonosporales</taxon>
        <taxon>Micromonosporaceae</taxon>
        <taxon>Actinoplanes</taxon>
    </lineage>
</organism>
<dbReference type="Proteomes" id="UP001240150">
    <property type="component" value="Chromosome"/>
</dbReference>
<dbReference type="EMBL" id="CP126980">
    <property type="protein sequence ID" value="WIN00150.1"/>
    <property type="molecule type" value="Genomic_DNA"/>
</dbReference>